<feature type="transmembrane region" description="Helical" evidence="8">
    <location>
        <begin position="159"/>
        <end position="184"/>
    </location>
</feature>
<feature type="transmembrane region" description="Helical" evidence="8">
    <location>
        <begin position="63"/>
        <end position="88"/>
    </location>
</feature>
<dbReference type="Pfam" id="PF07690">
    <property type="entry name" value="MFS_1"/>
    <property type="match status" value="1"/>
</dbReference>
<dbReference type="SUPFAM" id="SSF103473">
    <property type="entry name" value="MFS general substrate transporter"/>
    <property type="match status" value="1"/>
</dbReference>
<dbReference type="RefSeq" id="WP_208612306.1">
    <property type="nucleotide sequence ID" value="NZ_FUZO01000001.1"/>
</dbReference>
<evidence type="ECO:0000313" key="11">
    <source>
        <dbReference type="Proteomes" id="UP000190827"/>
    </source>
</evidence>
<keyword evidence="3" id="KW-1003">Cell membrane</keyword>
<keyword evidence="4 8" id="KW-0812">Transmembrane</keyword>
<evidence type="ECO:0000259" key="9">
    <source>
        <dbReference type="PROSITE" id="PS50850"/>
    </source>
</evidence>
<dbReference type="InterPro" id="IPR011701">
    <property type="entry name" value="MFS"/>
</dbReference>
<feature type="region of interest" description="Disordered" evidence="7">
    <location>
        <begin position="1"/>
        <end position="25"/>
    </location>
</feature>
<dbReference type="Proteomes" id="UP000190827">
    <property type="component" value="Unassembled WGS sequence"/>
</dbReference>
<dbReference type="PROSITE" id="PS50850">
    <property type="entry name" value="MFS"/>
    <property type="match status" value="1"/>
</dbReference>
<feature type="transmembrane region" description="Helical" evidence="8">
    <location>
        <begin position="190"/>
        <end position="209"/>
    </location>
</feature>
<dbReference type="InterPro" id="IPR050171">
    <property type="entry name" value="MFS_Transporters"/>
</dbReference>
<comment type="caution">
    <text evidence="10">The sequence shown here is derived from an EMBL/GenBank/DDBJ whole genome shotgun (WGS) entry which is preliminary data.</text>
</comment>
<feature type="transmembrane region" description="Helical" evidence="8">
    <location>
        <begin position="362"/>
        <end position="387"/>
    </location>
</feature>
<organism evidence="10 11">
    <name type="scientific">Plantibacter cousiniae</name>
    <name type="common">nom. nud.</name>
    <dbReference type="NCBI Taxonomy" id="199709"/>
    <lineage>
        <taxon>Bacteria</taxon>
        <taxon>Bacillati</taxon>
        <taxon>Actinomycetota</taxon>
        <taxon>Actinomycetes</taxon>
        <taxon>Micrococcales</taxon>
        <taxon>Microbacteriaceae</taxon>
        <taxon>Plantibacter</taxon>
    </lineage>
</organism>
<feature type="transmembrane region" description="Helical" evidence="8">
    <location>
        <begin position="393"/>
        <end position="410"/>
    </location>
</feature>
<feature type="transmembrane region" description="Helical" evidence="8">
    <location>
        <begin position="100"/>
        <end position="118"/>
    </location>
</feature>
<feature type="transmembrane region" description="Helical" evidence="8">
    <location>
        <begin position="124"/>
        <end position="147"/>
    </location>
</feature>
<feature type="transmembrane region" description="Helical" evidence="8">
    <location>
        <begin position="299"/>
        <end position="320"/>
    </location>
</feature>
<evidence type="ECO:0000256" key="5">
    <source>
        <dbReference type="ARBA" id="ARBA00022989"/>
    </source>
</evidence>
<dbReference type="InterPro" id="IPR020846">
    <property type="entry name" value="MFS_dom"/>
</dbReference>
<keyword evidence="5 8" id="KW-1133">Transmembrane helix</keyword>
<feature type="domain" description="Major facilitator superfamily (MFS) profile" evidence="9">
    <location>
        <begin position="27"/>
        <end position="415"/>
    </location>
</feature>
<evidence type="ECO:0000256" key="4">
    <source>
        <dbReference type="ARBA" id="ARBA00022692"/>
    </source>
</evidence>
<dbReference type="PANTHER" id="PTHR23517:SF13">
    <property type="entry name" value="MAJOR FACILITATOR SUPERFAMILY MFS_1"/>
    <property type="match status" value="1"/>
</dbReference>
<evidence type="ECO:0000256" key="1">
    <source>
        <dbReference type="ARBA" id="ARBA00004651"/>
    </source>
</evidence>
<evidence type="ECO:0000256" key="6">
    <source>
        <dbReference type="ARBA" id="ARBA00023136"/>
    </source>
</evidence>
<evidence type="ECO:0000256" key="7">
    <source>
        <dbReference type="SAM" id="MobiDB-lite"/>
    </source>
</evidence>
<sequence>MQTTTPSPPTPSPPTRPVPTAADGAPVLPRRRFGFVLAGLGSTLMLAGASAPSPFYPELQERLGIGPIGVTIAFSAYALALLVALLTIGSVSDHLGRRPVITAGFVVLAASMLLLWHVDSGALLYLARVLQGLASGALLSTLSATIIDLAPPERPRAATLLNAIAPMIGLASGTILAGVLLQTVADPSSWTFLPLAIAYLLIAVSIWNVPETSARAPGWARAIRPRAAVPVDARRLFVVSIPIVLGGWATGGLFLSLGPSIMHTELGVDGQLGGALLIGLLPAAGAVAAAVLHRRRPVVAAVYGASALSAGTVLLLVALILGSLPIAVVAVVIAGTGFGTAFMGTIASLVPLAPADERAELFAALYIVAYLSFGVPAVIAGLLASAIGLHATVLGYGTVVAVAAGTAAVVRARSAR</sequence>
<name>A0ABY1LGW8_9MICO</name>
<feature type="compositionally biased region" description="Pro residues" evidence="7">
    <location>
        <begin position="1"/>
        <end position="17"/>
    </location>
</feature>
<feature type="transmembrane region" description="Helical" evidence="8">
    <location>
        <begin position="33"/>
        <end position="51"/>
    </location>
</feature>
<reference evidence="10 11" key="1">
    <citation type="submission" date="2017-02" db="EMBL/GenBank/DDBJ databases">
        <authorList>
            <person name="Varghese N."/>
            <person name="Submissions S."/>
        </authorList>
    </citation>
    <scope>NUCLEOTIDE SEQUENCE [LARGE SCALE GENOMIC DNA]</scope>
    <source>
        <strain evidence="10 11">VKM Ac-1787</strain>
    </source>
</reference>
<evidence type="ECO:0000256" key="3">
    <source>
        <dbReference type="ARBA" id="ARBA00022475"/>
    </source>
</evidence>
<evidence type="ECO:0000256" key="2">
    <source>
        <dbReference type="ARBA" id="ARBA00022448"/>
    </source>
</evidence>
<feature type="transmembrane region" description="Helical" evidence="8">
    <location>
        <begin position="236"/>
        <end position="258"/>
    </location>
</feature>
<comment type="subcellular location">
    <subcellularLocation>
        <location evidence="1">Cell membrane</location>
        <topology evidence="1">Multi-pass membrane protein</topology>
    </subcellularLocation>
</comment>
<protein>
    <submittedName>
        <fullName evidence="10">Predicted arabinose efflux permease, MFS family</fullName>
    </submittedName>
</protein>
<proteinExistence type="predicted"/>
<evidence type="ECO:0000256" key="8">
    <source>
        <dbReference type="SAM" id="Phobius"/>
    </source>
</evidence>
<dbReference type="EMBL" id="FUZO01000001">
    <property type="protein sequence ID" value="SKC39267.1"/>
    <property type="molecule type" value="Genomic_DNA"/>
</dbReference>
<keyword evidence="6 8" id="KW-0472">Membrane</keyword>
<keyword evidence="11" id="KW-1185">Reference proteome</keyword>
<dbReference type="Gene3D" id="1.20.1250.20">
    <property type="entry name" value="MFS general substrate transporter like domains"/>
    <property type="match status" value="1"/>
</dbReference>
<feature type="transmembrane region" description="Helical" evidence="8">
    <location>
        <begin position="270"/>
        <end position="292"/>
    </location>
</feature>
<gene>
    <name evidence="10" type="ORF">SAMN06295973_0493</name>
</gene>
<dbReference type="InterPro" id="IPR036259">
    <property type="entry name" value="MFS_trans_sf"/>
</dbReference>
<keyword evidence="2" id="KW-0813">Transport</keyword>
<feature type="transmembrane region" description="Helical" evidence="8">
    <location>
        <begin position="326"/>
        <end position="350"/>
    </location>
</feature>
<accession>A0ABY1LGW8</accession>
<dbReference type="PANTHER" id="PTHR23517">
    <property type="entry name" value="RESISTANCE PROTEIN MDTM, PUTATIVE-RELATED-RELATED"/>
    <property type="match status" value="1"/>
</dbReference>
<evidence type="ECO:0000313" key="10">
    <source>
        <dbReference type="EMBL" id="SKC39267.1"/>
    </source>
</evidence>